<protein>
    <recommendedName>
        <fullName evidence="3">Chemotaxis protein</fullName>
    </recommendedName>
</protein>
<evidence type="ECO:0008006" key="3">
    <source>
        <dbReference type="Google" id="ProtNLM"/>
    </source>
</evidence>
<reference evidence="1 2" key="1">
    <citation type="submission" date="2016-10" db="EMBL/GenBank/DDBJ databases">
        <title>Genome Sequence of Pseudomonas putida GM4FR.</title>
        <authorList>
            <person name="Poehlein A."/>
            <person name="Wemheuer F."/>
            <person name="Hollensteiner J."/>
            <person name="Wemheuer B."/>
        </authorList>
    </citation>
    <scope>NUCLEOTIDE SEQUENCE [LARGE SCALE GENOMIC DNA]</scope>
    <source>
        <strain evidence="1 2">GM4FR</strain>
    </source>
</reference>
<dbReference type="InterPro" id="IPR025599">
    <property type="entry name" value="YjcZ"/>
</dbReference>
<dbReference type="RefSeq" id="WP_075805041.1">
    <property type="nucleotide sequence ID" value="NZ_MKZO01000038.1"/>
</dbReference>
<comment type="caution">
    <text evidence="1">The sequence shown here is derived from an EMBL/GenBank/DDBJ whole genome shotgun (WGS) entry which is preliminary data.</text>
</comment>
<proteinExistence type="predicted"/>
<dbReference type="AlphaFoldDB" id="A0A1Q9R091"/>
<dbReference type="Pfam" id="PF13990">
    <property type="entry name" value="YjcZ"/>
    <property type="match status" value="1"/>
</dbReference>
<gene>
    <name evidence="1" type="ORF">PSEMO_42860</name>
</gene>
<dbReference type="EMBL" id="MKZO01000038">
    <property type="protein sequence ID" value="OLS60785.1"/>
    <property type="molecule type" value="Genomic_DNA"/>
</dbReference>
<sequence length="302" mass="33498">MSEVTSTAAVAEVCQVLTCLPEKFVVDFANGIDVARERQRHMAGRSGFFARLYDGFTGQGDQHQAEINASLTDSVEGALTWLKDLSESLARSNHAIAQVHAQVNGLKLDLARVVDYSIETRRTLNLLSERLDERCDLLSREVARIDCLQQAHLHLDAVFGKWGAGRFNGLSLSGRCYAALEELRWGAFGDWCRAAGGAERQRQLEGLANRAIIQMSRDASLAHGERVATRERWLARPAANVFWSDGEDAVRYLGDWADSQTTPFSYAVSQMPEELPLHVPRLGSAQRMTEGMISEVFLETSV</sequence>
<dbReference type="Proteomes" id="UP000186736">
    <property type="component" value="Unassembled WGS sequence"/>
</dbReference>
<accession>A0A1Q9R091</accession>
<evidence type="ECO:0000313" key="1">
    <source>
        <dbReference type="EMBL" id="OLS60785.1"/>
    </source>
</evidence>
<organism evidence="1 2">
    <name type="scientific">Pseudomonas putida</name>
    <name type="common">Arthrobacter siderocapsulatus</name>
    <dbReference type="NCBI Taxonomy" id="303"/>
    <lineage>
        <taxon>Bacteria</taxon>
        <taxon>Pseudomonadati</taxon>
        <taxon>Pseudomonadota</taxon>
        <taxon>Gammaproteobacteria</taxon>
        <taxon>Pseudomonadales</taxon>
        <taxon>Pseudomonadaceae</taxon>
        <taxon>Pseudomonas</taxon>
    </lineage>
</organism>
<evidence type="ECO:0000313" key="2">
    <source>
        <dbReference type="Proteomes" id="UP000186736"/>
    </source>
</evidence>
<name>A0A1Q9R091_PSEPU</name>
<dbReference type="OrthoDB" id="509040at2"/>